<dbReference type="PROSITE" id="PS50853">
    <property type="entry name" value="FN3"/>
    <property type="match status" value="3"/>
</dbReference>
<keyword evidence="6" id="KW-1185">Reference proteome</keyword>
<dbReference type="Pfam" id="PF00041">
    <property type="entry name" value="fn3"/>
    <property type="match status" value="3"/>
</dbReference>
<dbReference type="CDD" id="cd00063">
    <property type="entry name" value="FN3"/>
    <property type="match status" value="3"/>
</dbReference>
<dbReference type="InterPro" id="IPR003961">
    <property type="entry name" value="FN3_dom"/>
</dbReference>
<keyword evidence="2" id="KW-0812">Transmembrane</keyword>
<accession>A0AA88PXT9</accession>
<evidence type="ECO:0000256" key="2">
    <source>
        <dbReference type="SAM" id="Phobius"/>
    </source>
</evidence>
<evidence type="ECO:0000313" key="6">
    <source>
        <dbReference type="Proteomes" id="UP001187343"/>
    </source>
</evidence>
<dbReference type="Gene3D" id="2.60.40.10">
    <property type="entry name" value="Immunoglobulins"/>
    <property type="match status" value="4"/>
</dbReference>
<dbReference type="AlphaFoldDB" id="A0AA88PXT9"/>
<feature type="domain" description="Fibronectin type-III" evidence="4">
    <location>
        <begin position="154"/>
        <end position="247"/>
    </location>
</feature>
<feature type="chain" id="PRO_5041668313" description="Fibronectin type-III domain-containing protein" evidence="3">
    <location>
        <begin position="20"/>
        <end position="678"/>
    </location>
</feature>
<dbReference type="InterPro" id="IPR050991">
    <property type="entry name" value="ECM_Regulatory_Proteins"/>
</dbReference>
<keyword evidence="2" id="KW-0472">Membrane</keyword>
<evidence type="ECO:0000256" key="1">
    <source>
        <dbReference type="ARBA" id="ARBA00022737"/>
    </source>
</evidence>
<dbReference type="InterPro" id="IPR013783">
    <property type="entry name" value="Ig-like_fold"/>
</dbReference>
<feature type="domain" description="Fibronectin type-III" evidence="4">
    <location>
        <begin position="251"/>
        <end position="346"/>
    </location>
</feature>
<dbReference type="PANTHER" id="PTHR46708:SF11">
    <property type="entry name" value="RECEPTOR-TYPE TYROSINE-PROTEIN PHOSPHATASE ETA-LIKE"/>
    <property type="match status" value="1"/>
</dbReference>
<comment type="caution">
    <text evidence="5">The sequence shown here is derived from an EMBL/GenBank/DDBJ whole genome shotgun (WGS) entry which is preliminary data.</text>
</comment>
<protein>
    <recommendedName>
        <fullName evidence="4">Fibronectin type-III domain-containing protein</fullName>
    </recommendedName>
</protein>
<dbReference type="EMBL" id="JAUYZG010000009">
    <property type="protein sequence ID" value="KAK2899231.1"/>
    <property type="molecule type" value="Genomic_DNA"/>
</dbReference>
<dbReference type="InterPro" id="IPR036116">
    <property type="entry name" value="FN3_sf"/>
</dbReference>
<sequence length="678" mass="77148">MSVRRSVCVFICVFCFCCALENVKRFSVQELTVTQTELKDCEEQMKLCVTSSDDCLYSLSDGVPQVPRTPENFLNTSCHYLYHEKSFTCRWIQTNNVRSQTINSFIFSRHKDFWHCDQVFFIYSTFNLTIRSVIGQKEQFSAVYPLFMQDITQAPQPLITSVNVTDSSINVTWDGSEKSITECRIRYKRLNAESWTETADFPASIESHFVIEGLQAFSEYHLSISCFYGFGRWSNWSNDTRVKTSESLPSAAVSLSYYVKSEENSQQLLLLWKALEDTDARGFILGYEVSYMPIKQPSQKKTLNTTHLKVMVPVRAEEYEVSVCAYNGAGRSPYRQITVNASFSHDVAAVKSLWVYSDGSSLQIFWEHDFSAVNVSEFAIEWSAMTDPEHTHWKRVNGSTFTAHLTGLEAQQTYIVGVSPVSECLCGPQTLISADLHHGALLDLVRFRVLNVTRSSLAVEWMWQEAKPKVSVIQYRLLLSGPHEAQSLTVLPYKQQHLFLHLHPNTKYSIHIQGQTKHGNFSKASLDVNTLLLDSDEQMRFTALAVLLLLLCGIFSVLTWTMCREYFSPIIANPRYSLIGRWLLNPHLQGSAEICVLKLDSLFPVEQQTEKSILQVERRVSLISDHEDVFPLKTSSSAEDTALWKPSSDYVENAPTPTSVPEYVDLPLFPETSGYVQN</sequence>
<feature type="transmembrane region" description="Helical" evidence="2">
    <location>
        <begin position="541"/>
        <end position="560"/>
    </location>
</feature>
<dbReference type="SUPFAM" id="SSF49265">
    <property type="entry name" value="Fibronectin type III"/>
    <property type="match status" value="2"/>
</dbReference>
<proteinExistence type="predicted"/>
<gene>
    <name evidence="5" type="ORF">Q8A67_010649</name>
</gene>
<keyword evidence="1" id="KW-0677">Repeat</keyword>
<organism evidence="5 6">
    <name type="scientific">Cirrhinus molitorella</name>
    <name type="common">mud carp</name>
    <dbReference type="NCBI Taxonomy" id="172907"/>
    <lineage>
        <taxon>Eukaryota</taxon>
        <taxon>Metazoa</taxon>
        <taxon>Chordata</taxon>
        <taxon>Craniata</taxon>
        <taxon>Vertebrata</taxon>
        <taxon>Euteleostomi</taxon>
        <taxon>Actinopterygii</taxon>
        <taxon>Neopterygii</taxon>
        <taxon>Teleostei</taxon>
        <taxon>Ostariophysi</taxon>
        <taxon>Cypriniformes</taxon>
        <taxon>Cyprinidae</taxon>
        <taxon>Labeoninae</taxon>
        <taxon>Labeonini</taxon>
        <taxon>Cirrhinus</taxon>
    </lineage>
</organism>
<feature type="domain" description="Fibronectin type-III" evidence="4">
    <location>
        <begin position="440"/>
        <end position="536"/>
    </location>
</feature>
<reference evidence="5" key="1">
    <citation type="submission" date="2023-08" db="EMBL/GenBank/DDBJ databases">
        <title>Chromosome-level Genome Assembly of mud carp (Cirrhinus molitorella).</title>
        <authorList>
            <person name="Liu H."/>
        </authorList>
    </citation>
    <scope>NUCLEOTIDE SEQUENCE</scope>
    <source>
        <strain evidence="5">Prfri</strain>
        <tissue evidence="5">Muscle</tissue>
    </source>
</reference>
<name>A0AA88PXT9_9TELE</name>
<feature type="signal peptide" evidence="3">
    <location>
        <begin position="1"/>
        <end position="19"/>
    </location>
</feature>
<keyword evidence="2" id="KW-1133">Transmembrane helix</keyword>
<evidence type="ECO:0000313" key="5">
    <source>
        <dbReference type="EMBL" id="KAK2899231.1"/>
    </source>
</evidence>
<dbReference type="Proteomes" id="UP001187343">
    <property type="component" value="Unassembled WGS sequence"/>
</dbReference>
<dbReference type="SMART" id="SM00060">
    <property type="entry name" value="FN3"/>
    <property type="match status" value="4"/>
</dbReference>
<evidence type="ECO:0000259" key="4">
    <source>
        <dbReference type="PROSITE" id="PS50853"/>
    </source>
</evidence>
<keyword evidence="3" id="KW-0732">Signal</keyword>
<dbReference type="PANTHER" id="PTHR46708">
    <property type="entry name" value="TENASCIN"/>
    <property type="match status" value="1"/>
</dbReference>
<evidence type="ECO:0000256" key="3">
    <source>
        <dbReference type="SAM" id="SignalP"/>
    </source>
</evidence>